<reference evidence="2" key="1">
    <citation type="submission" date="2018-08" db="EMBL/GenBank/DDBJ databases">
        <authorList>
            <person name="Rossello M."/>
        </authorList>
    </citation>
    <scope>NUCLEOTIDE SEQUENCE [LARGE SCALE GENOMIC DNA]</scope>
    <source>
        <strain evidence="2">cv. Chinese Spring</strain>
    </source>
</reference>
<evidence type="ECO:0000256" key="1">
    <source>
        <dbReference type="SAM" id="MobiDB-lite"/>
    </source>
</evidence>
<feature type="compositionally biased region" description="Basic residues" evidence="1">
    <location>
        <begin position="110"/>
        <end position="121"/>
    </location>
</feature>
<dbReference type="Gramene" id="TraesRN7B0100786100.1">
    <property type="protein sequence ID" value="TraesRN7B0100786100.1"/>
    <property type="gene ID" value="TraesRN7B0100786100"/>
</dbReference>
<dbReference type="Gramene" id="TraesCAD_scaffold_045373_01G000100.1">
    <property type="protein sequence ID" value="TraesCAD_scaffold_045373_01G000100.1"/>
    <property type="gene ID" value="TraesCAD_scaffold_045373_01G000100"/>
</dbReference>
<proteinExistence type="predicted"/>
<dbReference type="Gramene" id="TraesROB_scaffold_028794_01G000400.1">
    <property type="protein sequence ID" value="TraesROB_scaffold_028794_01G000400.1"/>
    <property type="gene ID" value="TraesROB_scaffold_028794_01G000400"/>
</dbReference>
<evidence type="ECO:0000313" key="2">
    <source>
        <dbReference type="EnsemblPlants" id="TraesCS7B02G288100.1.cds1"/>
    </source>
</evidence>
<dbReference type="Proteomes" id="UP000019116">
    <property type="component" value="Chromosome 7B"/>
</dbReference>
<sequence length="121" mass="13408">MIDLIRSGHRLPGQPTGSLTLLSYHPWFRHGAQPTARMQTDKSGLASVPSVVYNPGPVTSIRQTNKQACPGAPPEHARTHARITLLSGATAAVPATRARAYTWERSPPPQRRRRSRRRPRC</sequence>
<dbReference type="Gramene" id="TraesCLE_scaffold_022802_01G000400.1">
    <property type="protein sequence ID" value="TraesCLE_scaffold_022802_01G000400.1"/>
    <property type="gene ID" value="TraesCLE_scaffold_022802_01G000400"/>
</dbReference>
<organism evidence="2">
    <name type="scientific">Triticum aestivum</name>
    <name type="common">Wheat</name>
    <dbReference type="NCBI Taxonomy" id="4565"/>
    <lineage>
        <taxon>Eukaryota</taxon>
        <taxon>Viridiplantae</taxon>
        <taxon>Streptophyta</taxon>
        <taxon>Embryophyta</taxon>
        <taxon>Tracheophyta</taxon>
        <taxon>Spermatophyta</taxon>
        <taxon>Magnoliopsida</taxon>
        <taxon>Liliopsida</taxon>
        <taxon>Poales</taxon>
        <taxon>Poaceae</taxon>
        <taxon>BOP clade</taxon>
        <taxon>Pooideae</taxon>
        <taxon>Triticodae</taxon>
        <taxon>Triticeae</taxon>
        <taxon>Triticinae</taxon>
        <taxon>Triticum</taxon>
    </lineage>
</organism>
<dbReference type="AlphaFoldDB" id="A0A3B6SJ63"/>
<reference evidence="2" key="2">
    <citation type="submission" date="2018-10" db="UniProtKB">
        <authorList>
            <consortium name="EnsemblPlants"/>
        </authorList>
    </citation>
    <scope>IDENTIFICATION</scope>
</reference>
<protein>
    <submittedName>
        <fullName evidence="2">Uncharacterized protein</fullName>
    </submittedName>
</protein>
<gene>
    <name evidence="2" type="primary">LOC123159595</name>
</gene>
<evidence type="ECO:0000313" key="3">
    <source>
        <dbReference type="Proteomes" id="UP000019116"/>
    </source>
</evidence>
<dbReference type="Gramene" id="TraesCS7B02G288100.1">
    <property type="protein sequence ID" value="TraesCS7B02G288100.1.cds1"/>
    <property type="gene ID" value="TraesCS7B02G288100"/>
</dbReference>
<dbReference type="Gramene" id="TraesCS7B03G0780600.1">
    <property type="protein sequence ID" value="TraesCS7B03G0780600.1.CDS1"/>
    <property type="gene ID" value="TraesCS7B03G0780600"/>
</dbReference>
<feature type="region of interest" description="Disordered" evidence="1">
    <location>
        <begin position="97"/>
        <end position="121"/>
    </location>
</feature>
<dbReference type="EnsemblPlants" id="TraesCS7B02G288100.1">
    <property type="protein sequence ID" value="TraesCS7B02G288100.1.cds1"/>
    <property type="gene ID" value="TraesCS7B02G288100"/>
</dbReference>
<name>A0A3B6SJ63_WHEAT</name>
<dbReference type="OrthoDB" id="1916924at2759"/>
<accession>A0A3B6SJ63</accession>
<dbReference type="Gramene" id="TraesWEE_scaffold_030373_01G000200.1">
    <property type="protein sequence ID" value="TraesWEE_scaffold_030373_01G000200.1"/>
    <property type="gene ID" value="TraesWEE_scaffold_030373_01G000200"/>
</dbReference>
<keyword evidence="3" id="KW-1185">Reference proteome</keyword>